<protein>
    <submittedName>
        <fullName evidence="4">Nucleoid-associated protein</fullName>
    </submittedName>
</protein>
<name>A0AA90NVR4_9GAMM</name>
<dbReference type="GO" id="GO:0043590">
    <property type="term" value="C:bacterial nucleoid"/>
    <property type="evidence" value="ECO:0007669"/>
    <property type="project" value="TreeGrafter"/>
</dbReference>
<comment type="subcellular location">
    <subcellularLocation>
        <location evidence="1">Cytoplasm</location>
        <location evidence="1">Nucleoid</location>
    </subcellularLocation>
</comment>
<evidence type="ECO:0000256" key="3">
    <source>
        <dbReference type="ARBA" id="ARBA00022490"/>
    </source>
</evidence>
<dbReference type="Proteomes" id="UP001178148">
    <property type="component" value="Unassembled WGS sequence"/>
</dbReference>
<gene>
    <name evidence="4" type="ORF">QS748_13890</name>
</gene>
<comment type="similarity">
    <text evidence="2">Belongs to the YejK family.</text>
</comment>
<dbReference type="GO" id="GO:0003727">
    <property type="term" value="F:single-stranded RNA binding"/>
    <property type="evidence" value="ECO:0007669"/>
    <property type="project" value="TreeGrafter"/>
</dbReference>
<evidence type="ECO:0000313" key="4">
    <source>
        <dbReference type="EMBL" id="MDP0590210.1"/>
    </source>
</evidence>
<reference evidence="4 5" key="1">
    <citation type="journal article" date="2023" name="bioRxiv">
        <title>An intranuclear bacterial parasite of deep-sea mussels expresses apoptosis inhibitors acquired from its host.</title>
        <authorList>
            <person name="Gonzalez Porras M.A."/>
            <person name="Assie A."/>
            <person name="Tietjen M."/>
            <person name="Violette M."/>
            <person name="Kleiner M."/>
            <person name="Gruber-Vodicka H."/>
            <person name="Dubilier N."/>
            <person name="Leisch N."/>
        </authorList>
    </citation>
    <scope>NUCLEOTIDE SEQUENCE [LARGE SCALE GENOMIC DNA]</scope>
    <source>
        <strain evidence="4">IAP13</strain>
    </source>
</reference>
<dbReference type="Pfam" id="PF04245">
    <property type="entry name" value="NA37"/>
    <property type="match status" value="1"/>
</dbReference>
<dbReference type="InterPro" id="IPR007358">
    <property type="entry name" value="Nucleoid_associated_NdpA"/>
</dbReference>
<evidence type="ECO:0000313" key="5">
    <source>
        <dbReference type="Proteomes" id="UP001178148"/>
    </source>
</evidence>
<accession>A0AA90NVR4</accession>
<comment type="caution">
    <text evidence="4">The sequence shown here is derived from an EMBL/GenBank/DDBJ whole genome shotgun (WGS) entry which is preliminary data.</text>
</comment>
<evidence type="ECO:0000256" key="2">
    <source>
        <dbReference type="ARBA" id="ARBA00009035"/>
    </source>
</evidence>
<dbReference type="PANTHER" id="PTHR38772">
    <property type="match status" value="1"/>
</dbReference>
<sequence>MTIQKIIVHQLEYSAETTALTAKPSNHSLQPTPALETMLADLQQTFNKKPDKRYGQFHGGNGNNFTSWLEQYINDSMDYTEFTTQTLEKLKESLNQAGAQGGGYVLLADYKQGLSRYFLLCMLTHHASVTVTQDLNITDCSYLDTTRMPLACRININEWQKNPLSNRYLSFVRPRTGHRLSDVFQQALGCTETSGSKEETVTLLSAVDDYCKETASSEDRKTVKKQVHDYCQNKLSDGEDISLSELTGHITESGSDDFARFVNTSDYDMTLPITLERRTLTKLIRYSGSSKGLNLSFNAELLGSQIRYDKDSGQLIITELPEKLKEQLQKA</sequence>
<keyword evidence="5" id="KW-1185">Reference proteome</keyword>
<dbReference type="PANTHER" id="PTHR38772:SF1">
    <property type="entry name" value="NUCLEOID-ASSOCIATED PROTEIN YEJK"/>
    <property type="match status" value="1"/>
</dbReference>
<organism evidence="4 5">
    <name type="scientific">Candidatus Endonucleibacter bathymodioli</name>
    <dbReference type="NCBI Taxonomy" id="539814"/>
    <lineage>
        <taxon>Bacteria</taxon>
        <taxon>Pseudomonadati</taxon>
        <taxon>Pseudomonadota</taxon>
        <taxon>Gammaproteobacteria</taxon>
        <taxon>Oceanospirillales</taxon>
        <taxon>Endozoicomonadaceae</taxon>
        <taxon>Candidatus Endonucleibacter</taxon>
    </lineage>
</organism>
<dbReference type="EMBL" id="JASXSV010000034">
    <property type="protein sequence ID" value="MDP0590210.1"/>
    <property type="molecule type" value="Genomic_DNA"/>
</dbReference>
<keyword evidence="3" id="KW-0963">Cytoplasm</keyword>
<dbReference type="AlphaFoldDB" id="A0AA90NVR4"/>
<proteinExistence type="inferred from homology"/>
<dbReference type="GO" id="GO:0003690">
    <property type="term" value="F:double-stranded DNA binding"/>
    <property type="evidence" value="ECO:0007669"/>
    <property type="project" value="TreeGrafter"/>
</dbReference>
<evidence type="ECO:0000256" key="1">
    <source>
        <dbReference type="ARBA" id="ARBA00004453"/>
    </source>
</evidence>